<dbReference type="EMBL" id="CAXLJM020000057">
    <property type="protein sequence ID" value="CAL8117862.1"/>
    <property type="molecule type" value="Genomic_DNA"/>
</dbReference>
<accession>A0ABP1R289</accession>
<name>A0ABP1R289_9HEXA</name>
<organism evidence="1 2">
    <name type="scientific">Orchesella dallaii</name>
    <dbReference type="NCBI Taxonomy" id="48710"/>
    <lineage>
        <taxon>Eukaryota</taxon>
        <taxon>Metazoa</taxon>
        <taxon>Ecdysozoa</taxon>
        <taxon>Arthropoda</taxon>
        <taxon>Hexapoda</taxon>
        <taxon>Collembola</taxon>
        <taxon>Entomobryomorpha</taxon>
        <taxon>Entomobryoidea</taxon>
        <taxon>Orchesellidae</taxon>
        <taxon>Orchesellinae</taxon>
        <taxon>Orchesella</taxon>
    </lineage>
</organism>
<evidence type="ECO:0000313" key="1">
    <source>
        <dbReference type="EMBL" id="CAL8117862.1"/>
    </source>
</evidence>
<sequence>MWWKKKAAEFPLSNLDPDGSNYVIQHVDPEMSTNRQVITLLPGNQLGVTTWQGEFAGEKMFKIEPCSDHPEEWILTAYNSEPKIQWVVNNATLEAKVYPNSTGDERRRPPYKQWRFRLEEVGRQGSKKYFIISQDEDLTGNNCLCLVVPQTGTEPDSPETTGRRLGFAAKDETDLSQIWCLHQR</sequence>
<protein>
    <submittedName>
        <fullName evidence="1">Uncharacterized protein</fullName>
    </submittedName>
</protein>
<comment type="caution">
    <text evidence="1">The sequence shown here is derived from an EMBL/GenBank/DDBJ whole genome shotgun (WGS) entry which is preliminary data.</text>
</comment>
<proteinExistence type="predicted"/>
<dbReference type="Proteomes" id="UP001642540">
    <property type="component" value="Unassembled WGS sequence"/>
</dbReference>
<evidence type="ECO:0000313" key="2">
    <source>
        <dbReference type="Proteomes" id="UP001642540"/>
    </source>
</evidence>
<gene>
    <name evidence="1" type="ORF">ODALV1_LOCUS17871</name>
</gene>
<keyword evidence="2" id="KW-1185">Reference proteome</keyword>
<reference evidence="1 2" key="1">
    <citation type="submission" date="2024-08" db="EMBL/GenBank/DDBJ databases">
        <authorList>
            <person name="Cucini C."/>
            <person name="Frati F."/>
        </authorList>
    </citation>
    <scope>NUCLEOTIDE SEQUENCE [LARGE SCALE GENOMIC DNA]</scope>
</reference>